<organism evidence="1 2">
    <name type="scientific">Neisseria sicca ATCC 29256</name>
    <dbReference type="NCBI Taxonomy" id="547045"/>
    <lineage>
        <taxon>Bacteria</taxon>
        <taxon>Pseudomonadati</taxon>
        <taxon>Pseudomonadota</taxon>
        <taxon>Betaproteobacteria</taxon>
        <taxon>Neisseriales</taxon>
        <taxon>Neisseriaceae</taxon>
        <taxon>Neisseria</taxon>
    </lineage>
</organism>
<evidence type="ECO:0000313" key="2">
    <source>
        <dbReference type="Proteomes" id="UP000005365"/>
    </source>
</evidence>
<proteinExistence type="predicted"/>
<dbReference type="AlphaFoldDB" id="C6MAW6"/>
<accession>C6MAW6</accession>
<dbReference type="EMBL" id="ACKO02000050">
    <property type="protein sequence ID" value="EET42554.1"/>
    <property type="molecule type" value="Genomic_DNA"/>
</dbReference>
<comment type="caution">
    <text evidence="1">The sequence shown here is derived from an EMBL/GenBank/DDBJ whole genome shotgun (WGS) entry which is preliminary data.</text>
</comment>
<protein>
    <submittedName>
        <fullName evidence="1">Uncharacterized protein</fullName>
    </submittedName>
</protein>
<name>C6MAW6_NEISI</name>
<sequence length="41" mass="4596">RFRRPLVCADSQPPSGGCVLKRFKESAYNPDFPSRLRAAVC</sequence>
<feature type="non-terminal residue" evidence="1">
    <location>
        <position position="1"/>
    </location>
</feature>
<keyword evidence="2" id="KW-1185">Reference proteome</keyword>
<evidence type="ECO:0000313" key="1">
    <source>
        <dbReference type="EMBL" id="EET42554.1"/>
    </source>
</evidence>
<dbReference type="Proteomes" id="UP000005365">
    <property type="component" value="Unassembled WGS sequence"/>
</dbReference>
<reference evidence="1" key="1">
    <citation type="submission" date="2009-07" db="EMBL/GenBank/DDBJ databases">
        <authorList>
            <person name="Weinstock G."/>
            <person name="Sodergren E."/>
            <person name="Clifton S."/>
            <person name="Fulton L."/>
            <person name="Fulton B."/>
            <person name="Courtney L."/>
            <person name="Fronick C."/>
            <person name="Harrison M."/>
            <person name="Strong C."/>
            <person name="Farmer C."/>
            <person name="Delahaunty K."/>
            <person name="Markovic C."/>
            <person name="Hall O."/>
            <person name="Minx P."/>
            <person name="Tomlinson C."/>
            <person name="Mitreva M."/>
            <person name="Nelson J."/>
            <person name="Hou S."/>
            <person name="Wollam A."/>
            <person name="Pepin K.H."/>
            <person name="Johnson M."/>
            <person name="Bhonagiri V."/>
            <person name="Nash W.E."/>
            <person name="Warren W."/>
            <person name="Chinwalla A."/>
            <person name="Mardis E.R."/>
            <person name="Wilson R.K."/>
        </authorList>
    </citation>
    <scope>NUCLEOTIDE SEQUENCE [LARGE SCALE GENOMIC DNA]</scope>
    <source>
        <strain evidence="1">ATCC 29256</strain>
    </source>
</reference>
<gene>
    <name evidence="1" type="ORF">NEISICOT_03698</name>
</gene>